<reference evidence="10" key="1">
    <citation type="submission" date="2014-02" db="EMBL/GenBank/DDBJ databases">
        <authorList>
            <person name="Genoscope - CEA"/>
        </authorList>
    </citation>
    <scope>NUCLEOTIDE SEQUENCE</scope>
    <source>
        <strain evidence="10">LS3</strain>
    </source>
</reference>
<keyword evidence="5 8" id="KW-0812">Transmembrane</keyword>
<evidence type="ECO:0000313" key="10">
    <source>
        <dbReference type="EMBL" id="CDP37727.1"/>
    </source>
</evidence>
<dbReference type="InterPro" id="IPR050360">
    <property type="entry name" value="MFS_Sugar_Transporters"/>
</dbReference>
<dbReference type="PROSITE" id="PS00217">
    <property type="entry name" value="SUGAR_TRANSPORT_2"/>
    <property type="match status" value="1"/>
</dbReference>
<dbReference type="FunFam" id="1.20.1250.20:FF:000254">
    <property type="entry name" value="MAL31p Maltose permease"/>
    <property type="match status" value="1"/>
</dbReference>
<dbReference type="PROSITE" id="PS50850">
    <property type="entry name" value="MFS"/>
    <property type="match status" value="1"/>
</dbReference>
<organism evidence="10">
    <name type="scientific">Blastobotrys adeninivorans</name>
    <name type="common">Yeast</name>
    <name type="synonym">Arxula adeninivorans</name>
    <dbReference type="NCBI Taxonomy" id="409370"/>
    <lineage>
        <taxon>Eukaryota</taxon>
        <taxon>Fungi</taxon>
        <taxon>Dikarya</taxon>
        <taxon>Ascomycota</taxon>
        <taxon>Saccharomycotina</taxon>
        <taxon>Dipodascomycetes</taxon>
        <taxon>Dipodascales</taxon>
        <taxon>Trichomonascaceae</taxon>
        <taxon>Blastobotrys</taxon>
    </lineage>
</organism>
<evidence type="ECO:0000256" key="7">
    <source>
        <dbReference type="ARBA" id="ARBA00023136"/>
    </source>
</evidence>
<feature type="domain" description="Major facilitator superfamily (MFS) profile" evidence="9">
    <location>
        <begin position="167"/>
        <end position="609"/>
    </location>
</feature>
<dbReference type="GO" id="GO:0005351">
    <property type="term" value="F:carbohydrate:proton symporter activity"/>
    <property type="evidence" value="ECO:0007669"/>
    <property type="project" value="TreeGrafter"/>
</dbReference>
<dbReference type="Gene3D" id="1.20.1250.20">
    <property type="entry name" value="MFS general substrate transporter like domains"/>
    <property type="match status" value="1"/>
</dbReference>
<dbReference type="InterPro" id="IPR036259">
    <property type="entry name" value="MFS_trans_sf"/>
</dbReference>
<evidence type="ECO:0000256" key="1">
    <source>
        <dbReference type="ARBA" id="ARBA00004141"/>
    </source>
</evidence>
<comment type="subcellular location">
    <subcellularLocation>
        <location evidence="1">Membrane</location>
        <topology evidence="1">Multi-pass membrane protein</topology>
    </subcellularLocation>
</comment>
<dbReference type="PhylomeDB" id="A0A060TFX1"/>
<dbReference type="InterPro" id="IPR020846">
    <property type="entry name" value="MFS_dom"/>
</dbReference>
<keyword evidence="6 8" id="KW-1133">Transmembrane helix</keyword>
<evidence type="ECO:0000256" key="5">
    <source>
        <dbReference type="ARBA" id="ARBA00022692"/>
    </source>
</evidence>
<dbReference type="InterPro" id="IPR005829">
    <property type="entry name" value="Sugar_transporter_CS"/>
</dbReference>
<dbReference type="InterPro" id="IPR003663">
    <property type="entry name" value="Sugar/inositol_transpt"/>
</dbReference>
<feature type="transmembrane region" description="Helical" evidence="8">
    <location>
        <begin position="211"/>
        <end position="232"/>
    </location>
</feature>
<reference evidence="10" key="2">
    <citation type="submission" date="2014-06" db="EMBL/GenBank/DDBJ databases">
        <title>The complete genome of Blastobotrys (Arxula) adeninivorans LS3 - a yeast of biotechnological interest.</title>
        <authorList>
            <person name="Kunze G."/>
            <person name="Gaillardin C."/>
            <person name="Czernicka M."/>
            <person name="Durrens P."/>
            <person name="Martin T."/>
            <person name="Boer E."/>
            <person name="Gabaldon T."/>
            <person name="Cruz J."/>
            <person name="Talla E."/>
            <person name="Marck C."/>
            <person name="Goffeau A."/>
            <person name="Barbe V."/>
            <person name="Baret P."/>
            <person name="Baronian K."/>
            <person name="Beier S."/>
            <person name="Bleykasten C."/>
            <person name="Bode R."/>
            <person name="Casaregola S."/>
            <person name="Despons L."/>
            <person name="Fairhead C."/>
            <person name="Giersberg M."/>
            <person name="Gierski P."/>
            <person name="Hahnel U."/>
            <person name="Hartmann A."/>
            <person name="Jankowska D."/>
            <person name="Jubin C."/>
            <person name="Jung P."/>
            <person name="Lafontaine I."/>
            <person name="Leh-Louis V."/>
            <person name="Lemaire M."/>
            <person name="Marcet-Houben M."/>
            <person name="Mascher M."/>
            <person name="Morel G."/>
            <person name="Richard G.-F."/>
            <person name="Riechen J."/>
            <person name="Sacerdot C."/>
            <person name="Sarkar A."/>
            <person name="Savel G."/>
            <person name="Schacherer J."/>
            <person name="Sherman D."/>
            <person name="Straub M.-L."/>
            <person name="Stein N."/>
            <person name="Thierry A."/>
            <person name="Trautwein-Schult A."/>
            <person name="Westhof E."/>
            <person name="Worch S."/>
            <person name="Dujon B."/>
            <person name="Souciet J.-L."/>
            <person name="Wincker P."/>
            <person name="Scholz U."/>
            <person name="Neuveglise N."/>
        </authorList>
    </citation>
    <scope>NUCLEOTIDE SEQUENCE</scope>
    <source>
        <strain evidence="10">LS3</strain>
    </source>
</reference>
<feature type="transmembrane region" description="Helical" evidence="8">
    <location>
        <begin position="587"/>
        <end position="603"/>
    </location>
</feature>
<dbReference type="PANTHER" id="PTHR48022:SF83">
    <property type="entry name" value="MAJOR FACILITATOR SUPERFAMILY (MFS) PROFILE DOMAIN-CONTAINING PROTEIN"/>
    <property type="match status" value="1"/>
</dbReference>
<evidence type="ECO:0000256" key="3">
    <source>
        <dbReference type="ARBA" id="ARBA00022448"/>
    </source>
</evidence>
<feature type="transmembrane region" description="Helical" evidence="8">
    <location>
        <begin position="558"/>
        <end position="575"/>
    </location>
</feature>
<dbReference type="Pfam" id="PF00083">
    <property type="entry name" value="Sugar_tr"/>
    <property type="match status" value="1"/>
</dbReference>
<evidence type="ECO:0000256" key="6">
    <source>
        <dbReference type="ARBA" id="ARBA00022989"/>
    </source>
</evidence>
<keyword evidence="7 8" id="KW-0472">Membrane</keyword>
<proteinExistence type="inferred from homology"/>
<dbReference type="AlphaFoldDB" id="A0A060TFX1"/>
<accession>A0A060TFX1</accession>
<name>A0A060TFX1_BLAAD</name>
<dbReference type="SUPFAM" id="SSF103473">
    <property type="entry name" value="MFS general substrate transporter"/>
    <property type="match status" value="1"/>
</dbReference>
<feature type="transmembrane region" description="Helical" evidence="8">
    <location>
        <begin position="423"/>
        <end position="445"/>
    </location>
</feature>
<comment type="similarity">
    <text evidence="2">Belongs to the major facilitator superfamily. Sugar transporter (TC 2.A.1.1) family.</text>
</comment>
<evidence type="ECO:0000259" key="9">
    <source>
        <dbReference type="PROSITE" id="PS50850"/>
    </source>
</evidence>
<dbReference type="InterPro" id="IPR005828">
    <property type="entry name" value="MFS_sugar_transport-like"/>
</dbReference>
<dbReference type="GO" id="GO:0016020">
    <property type="term" value="C:membrane"/>
    <property type="evidence" value="ECO:0007669"/>
    <property type="project" value="UniProtKB-SubCell"/>
</dbReference>
<feature type="transmembrane region" description="Helical" evidence="8">
    <location>
        <begin position="166"/>
        <end position="191"/>
    </location>
</feature>
<gene>
    <name evidence="10" type="ORF">GNLVRS02_ARAD1D18062g</name>
</gene>
<sequence length="672" mass="74598">MTCRQVSKYFLYVLLLPAVEHGPAPRVSTHISTMYMVLVILAETMLKANLPMPAGIIDTKTPVWAIDMKMRSLTPYLPHTLRYGMKRAISVAVTHISNRKEVIVMVRVNGSIMGADKEKPIVEHYEDVDAEKAASKFDVDDAKYASEVEKTMPVLKALWTYRRACMWSMLVSLCIVMEGYDLVLVQSLYAQPAFAQKYGEYHDGSGYNIPAQWQLAIGNGTTVGTIIGGLFNGWLVDRFGYRKTIVASLGLTTAFIFMTFFAPNIQCLFAGELLCGLPWGVFATMAPAYASEVCPTVLRGYLAVYVDQCWIIGQLIAAGVMQGLSTNSTQWAYRIPFGLQWVWPVPLMIILWFAPESPWWLCRKGKLEEAEKALSRLSQKESKVDPRSVVAEILHTQALELEIEAGTTYWDCFKGVDRRRTEVVCMTFAAQNLSGLAIGGTPTYFFTQAGIPTSWSFNFTVGVLGLGFVCVLISCVLMTHIGRRTLYTGGLGLLMGILLIVGILAAASDSTTSLYVQASLIFVWATVFYLTLGPICFPIVSETSSMRLRQKSVSLARISYNIVGIIINILNPYMVNNSAWGWKGKTCFFYAGTCGACFVWALFRLPETKGRTYEELDVLFANKIAARKFSRCVVNVYANDNNVLEIKNSKKEAREAQLTLLGTESAAVHRGS</sequence>
<evidence type="ECO:0000256" key="4">
    <source>
        <dbReference type="ARBA" id="ARBA00022597"/>
    </source>
</evidence>
<feature type="transmembrane region" description="Helical" evidence="8">
    <location>
        <begin position="514"/>
        <end position="537"/>
    </location>
</feature>
<protein>
    <submittedName>
        <fullName evidence="10">ARAD1D18062p</fullName>
    </submittedName>
</protein>
<feature type="transmembrane region" description="Helical" evidence="8">
    <location>
        <begin position="244"/>
        <end position="262"/>
    </location>
</feature>
<dbReference type="NCBIfam" id="TIGR00879">
    <property type="entry name" value="SP"/>
    <property type="match status" value="1"/>
</dbReference>
<feature type="transmembrane region" description="Helical" evidence="8">
    <location>
        <begin position="457"/>
        <end position="479"/>
    </location>
</feature>
<keyword evidence="4" id="KW-0762">Sugar transport</keyword>
<dbReference type="EMBL" id="HG937694">
    <property type="protein sequence ID" value="CDP37727.1"/>
    <property type="molecule type" value="Genomic_DNA"/>
</dbReference>
<keyword evidence="3" id="KW-0813">Transport</keyword>
<feature type="transmembrane region" description="Helical" evidence="8">
    <location>
        <begin position="341"/>
        <end position="362"/>
    </location>
</feature>
<feature type="transmembrane region" description="Helical" evidence="8">
    <location>
        <begin position="302"/>
        <end position="321"/>
    </location>
</feature>
<evidence type="ECO:0000256" key="2">
    <source>
        <dbReference type="ARBA" id="ARBA00010992"/>
    </source>
</evidence>
<evidence type="ECO:0000256" key="8">
    <source>
        <dbReference type="SAM" id="Phobius"/>
    </source>
</evidence>
<feature type="transmembrane region" description="Helical" evidence="8">
    <location>
        <begin position="268"/>
        <end position="290"/>
    </location>
</feature>
<feature type="transmembrane region" description="Helical" evidence="8">
    <location>
        <begin position="486"/>
        <end position="508"/>
    </location>
</feature>
<dbReference type="PANTHER" id="PTHR48022">
    <property type="entry name" value="PLASTIDIC GLUCOSE TRANSPORTER 4"/>
    <property type="match status" value="1"/>
</dbReference>